<organism evidence="2 3">
    <name type="scientific">Schizopora paradoxa</name>
    <dbReference type="NCBI Taxonomy" id="27342"/>
    <lineage>
        <taxon>Eukaryota</taxon>
        <taxon>Fungi</taxon>
        <taxon>Dikarya</taxon>
        <taxon>Basidiomycota</taxon>
        <taxon>Agaricomycotina</taxon>
        <taxon>Agaricomycetes</taxon>
        <taxon>Hymenochaetales</taxon>
        <taxon>Schizoporaceae</taxon>
        <taxon>Schizopora</taxon>
    </lineage>
</organism>
<keyword evidence="2" id="KW-0315">Glutamine amidotransferase</keyword>
<dbReference type="Gene3D" id="3.40.50.880">
    <property type="match status" value="1"/>
</dbReference>
<dbReference type="CDD" id="cd03139">
    <property type="entry name" value="GATase1_PfpI_2"/>
    <property type="match status" value="1"/>
</dbReference>
<dbReference type="InterPro" id="IPR029062">
    <property type="entry name" value="Class_I_gatase-like"/>
</dbReference>
<evidence type="ECO:0000313" key="2">
    <source>
        <dbReference type="EMBL" id="KLO14624.1"/>
    </source>
</evidence>
<dbReference type="EMBL" id="KQ085941">
    <property type="protein sequence ID" value="KLO14624.1"/>
    <property type="molecule type" value="Genomic_DNA"/>
</dbReference>
<accession>A0A0H2RS03</accession>
<keyword evidence="3" id="KW-1185">Reference proteome</keyword>
<feature type="domain" description="DJ-1/PfpI" evidence="1">
    <location>
        <begin position="54"/>
        <end position="194"/>
    </location>
</feature>
<dbReference type="InterPro" id="IPR002818">
    <property type="entry name" value="DJ-1/PfpI"/>
</dbReference>
<gene>
    <name evidence="2" type="ORF">SCHPADRAFT_939421</name>
</gene>
<sequence>MSAPKTEVWSVGVCLYDYVTALDFAGPVELLGFLTPKRIAQKVAPLHKNGASLFTKVAFEIDYLSVSLNPVVPDSGPRLVPTQLYSTEKQYDILLVPGGSGGHPKGVPKELLEFLKRQAPKARYVLAVCTGSWVLAATGLLDGKRATTAKDSFIETKETTSKAIEWVPKARWVVDGNYWTSSGVTAGANMAYAFLVHIEGKEVAEALRGAIELSLKDADDDEFAEFFGLV</sequence>
<dbReference type="GO" id="GO:0016740">
    <property type="term" value="F:transferase activity"/>
    <property type="evidence" value="ECO:0007669"/>
    <property type="project" value="UniProtKB-KW"/>
</dbReference>
<dbReference type="PANTHER" id="PTHR43130:SF15">
    <property type="entry name" value="THIJ_PFPI FAMILY PROTEIN (AFU_ORTHOLOGUE AFUA_5G14240)"/>
    <property type="match status" value="1"/>
</dbReference>
<dbReference type="InterPro" id="IPR052158">
    <property type="entry name" value="INH-QAR"/>
</dbReference>
<dbReference type="SUPFAM" id="SSF52317">
    <property type="entry name" value="Class I glutamine amidotransferase-like"/>
    <property type="match status" value="1"/>
</dbReference>
<proteinExistence type="predicted"/>
<dbReference type="AlphaFoldDB" id="A0A0H2RS03"/>
<keyword evidence="2" id="KW-0808">Transferase</keyword>
<name>A0A0H2RS03_9AGAM</name>
<evidence type="ECO:0000313" key="3">
    <source>
        <dbReference type="Proteomes" id="UP000053477"/>
    </source>
</evidence>
<evidence type="ECO:0000259" key="1">
    <source>
        <dbReference type="Pfam" id="PF01965"/>
    </source>
</evidence>
<reference evidence="2 3" key="1">
    <citation type="submission" date="2015-04" db="EMBL/GenBank/DDBJ databases">
        <title>Complete genome sequence of Schizopora paradoxa KUC8140, a cosmopolitan wood degrader in East Asia.</title>
        <authorList>
            <consortium name="DOE Joint Genome Institute"/>
            <person name="Min B."/>
            <person name="Park H."/>
            <person name="Jang Y."/>
            <person name="Kim J.-J."/>
            <person name="Kim K.H."/>
            <person name="Pangilinan J."/>
            <person name="Lipzen A."/>
            <person name="Riley R."/>
            <person name="Grigoriev I.V."/>
            <person name="Spatafora J.W."/>
            <person name="Choi I.-G."/>
        </authorList>
    </citation>
    <scope>NUCLEOTIDE SEQUENCE [LARGE SCALE GENOMIC DNA]</scope>
    <source>
        <strain evidence="2 3">KUC8140</strain>
    </source>
</reference>
<dbReference type="InParanoid" id="A0A0H2RS03"/>
<dbReference type="Proteomes" id="UP000053477">
    <property type="component" value="Unassembled WGS sequence"/>
</dbReference>
<dbReference type="STRING" id="27342.A0A0H2RS03"/>
<dbReference type="PANTHER" id="PTHR43130">
    <property type="entry name" value="ARAC-FAMILY TRANSCRIPTIONAL REGULATOR"/>
    <property type="match status" value="1"/>
</dbReference>
<dbReference type="OrthoDB" id="543156at2759"/>
<dbReference type="Pfam" id="PF01965">
    <property type="entry name" value="DJ-1_PfpI"/>
    <property type="match status" value="1"/>
</dbReference>
<protein>
    <submittedName>
        <fullName evidence="2">Class I glutamine amidotransferase-like protein</fullName>
    </submittedName>
</protein>